<dbReference type="VEuPathDB" id="VectorBase:HLOH_042870"/>
<accession>A0A9J6H0I2</accession>
<dbReference type="EMBL" id="JABSTR010000010">
    <property type="protein sequence ID" value="KAH9380480.1"/>
    <property type="molecule type" value="Genomic_DNA"/>
</dbReference>
<feature type="region of interest" description="Disordered" evidence="1">
    <location>
        <begin position="82"/>
        <end position="190"/>
    </location>
</feature>
<protein>
    <submittedName>
        <fullName evidence="2">Uncharacterized protein</fullName>
    </submittedName>
</protein>
<feature type="compositionally biased region" description="Basic and acidic residues" evidence="1">
    <location>
        <begin position="165"/>
        <end position="190"/>
    </location>
</feature>
<evidence type="ECO:0000313" key="2">
    <source>
        <dbReference type="EMBL" id="KAH9380480.1"/>
    </source>
</evidence>
<keyword evidence="3" id="KW-1185">Reference proteome</keyword>
<proteinExistence type="predicted"/>
<comment type="caution">
    <text evidence="2">The sequence shown here is derived from an EMBL/GenBank/DDBJ whole genome shotgun (WGS) entry which is preliminary data.</text>
</comment>
<name>A0A9J6H0I2_HAELO</name>
<organism evidence="2 3">
    <name type="scientific">Haemaphysalis longicornis</name>
    <name type="common">Bush tick</name>
    <dbReference type="NCBI Taxonomy" id="44386"/>
    <lineage>
        <taxon>Eukaryota</taxon>
        <taxon>Metazoa</taxon>
        <taxon>Ecdysozoa</taxon>
        <taxon>Arthropoda</taxon>
        <taxon>Chelicerata</taxon>
        <taxon>Arachnida</taxon>
        <taxon>Acari</taxon>
        <taxon>Parasitiformes</taxon>
        <taxon>Ixodida</taxon>
        <taxon>Ixodoidea</taxon>
        <taxon>Ixodidae</taxon>
        <taxon>Haemaphysalinae</taxon>
        <taxon>Haemaphysalis</taxon>
    </lineage>
</organism>
<feature type="compositionally biased region" description="Basic residues" evidence="1">
    <location>
        <begin position="131"/>
        <end position="140"/>
    </location>
</feature>
<feature type="compositionally biased region" description="Low complexity" evidence="1">
    <location>
        <begin position="118"/>
        <end position="130"/>
    </location>
</feature>
<sequence>MCARSRTPRPRGAPSLVSDCHRIAPYFLAPPPPPCPIVYTNRRLQTQGQHGRVTSPRWLSKLDLIIHLIRKEQEWKSLALDRTPRDKTPPETRIANTKPELRQLSSQEKAGQQRPPRLSRLATKTRLARTAARRRRRPKGTQRAAFITGDSPTFKASTIAQDPRTMNHEPTHTREKPTQDAERLRKARNQDYEADPKSIFRTVSAYSVGTATEHLCDIKDVRVNKARNIVAIDTTSSKTKIALLEMTSLCGITVAAQLSSKEPNKITGVARGIDIPRHCRRISPPYQVLEGDR</sequence>
<dbReference type="Proteomes" id="UP000821853">
    <property type="component" value="Chromosome 8"/>
</dbReference>
<evidence type="ECO:0000256" key="1">
    <source>
        <dbReference type="SAM" id="MobiDB-lite"/>
    </source>
</evidence>
<evidence type="ECO:0000313" key="3">
    <source>
        <dbReference type="Proteomes" id="UP000821853"/>
    </source>
</evidence>
<dbReference type="AlphaFoldDB" id="A0A9J6H0I2"/>
<feature type="compositionally biased region" description="Polar residues" evidence="1">
    <location>
        <begin position="150"/>
        <end position="160"/>
    </location>
</feature>
<reference evidence="2 3" key="1">
    <citation type="journal article" date="2020" name="Cell">
        <title>Large-Scale Comparative Analyses of Tick Genomes Elucidate Their Genetic Diversity and Vector Capacities.</title>
        <authorList>
            <consortium name="Tick Genome and Microbiome Consortium (TIGMIC)"/>
            <person name="Jia N."/>
            <person name="Wang J."/>
            <person name="Shi W."/>
            <person name="Du L."/>
            <person name="Sun Y."/>
            <person name="Zhan W."/>
            <person name="Jiang J.F."/>
            <person name="Wang Q."/>
            <person name="Zhang B."/>
            <person name="Ji P."/>
            <person name="Bell-Sakyi L."/>
            <person name="Cui X.M."/>
            <person name="Yuan T.T."/>
            <person name="Jiang B.G."/>
            <person name="Yang W.F."/>
            <person name="Lam T.T."/>
            <person name="Chang Q.C."/>
            <person name="Ding S.J."/>
            <person name="Wang X.J."/>
            <person name="Zhu J.G."/>
            <person name="Ruan X.D."/>
            <person name="Zhao L."/>
            <person name="Wei J.T."/>
            <person name="Ye R.Z."/>
            <person name="Que T.C."/>
            <person name="Du C.H."/>
            <person name="Zhou Y.H."/>
            <person name="Cheng J.X."/>
            <person name="Dai P.F."/>
            <person name="Guo W.B."/>
            <person name="Han X.H."/>
            <person name="Huang E.J."/>
            <person name="Li L.F."/>
            <person name="Wei W."/>
            <person name="Gao Y.C."/>
            <person name="Liu J.Z."/>
            <person name="Shao H.Z."/>
            <person name="Wang X."/>
            <person name="Wang C.C."/>
            <person name="Yang T.C."/>
            <person name="Huo Q.B."/>
            <person name="Li W."/>
            <person name="Chen H.Y."/>
            <person name="Chen S.E."/>
            <person name="Zhou L.G."/>
            <person name="Ni X.B."/>
            <person name="Tian J.H."/>
            <person name="Sheng Y."/>
            <person name="Liu T."/>
            <person name="Pan Y.S."/>
            <person name="Xia L.Y."/>
            <person name="Li J."/>
            <person name="Zhao F."/>
            <person name="Cao W.C."/>
        </authorList>
    </citation>
    <scope>NUCLEOTIDE SEQUENCE [LARGE SCALE GENOMIC DNA]</scope>
    <source>
        <strain evidence="2">HaeL-2018</strain>
    </source>
</reference>
<gene>
    <name evidence="2" type="ORF">HPB48_008814</name>
</gene>